<gene>
    <name evidence="2" type="ORF">DFR74_101549</name>
</gene>
<dbReference type="RefSeq" id="WP_228790851.1">
    <property type="nucleotide sequence ID" value="NZ_CP107943.1"/>
</dbReference>
<dbReference type="SUPFAM" id="SSF52540">
    <property type="entry name" value="P-loop containing nucleoside triphosphate hydrolases"/>
    <property type="match status" value="1"/>
</dbReference>
<dbReference type="Proteomes" id="UP000252586">
    <property type="component" value="Unassembled WGS sequence"/>
</dbReference>
<reference evidence="2 3" key="1">
    <citation type="submission" date="2018-06" db="EMBL/GenBank/DDBJ databases">
        <title>Genomic Encyclopedia of Type Strains, Phase IV (KMG-IV): sequencing the most valuable type-strain genomes for metagenomic binning, comparative biology and taxonomic classification.</title>
        <authorList>
            <person name="Goeker M."/>
        </authorList>
    </citation>
    <scope>NUCLEOTIDE SEQUENCE [LARGE SCALE GENOMIC DNA]</scope>
    <source>
        <strain evidence="2 3">DSM 44599</strain>
    </source>
</reference>
<evidence type="ECO:0000313" key="3">
    <source>
        <dbReference type="Proteomes" id="UP000252586"/>
    </source>
</evidence>
<name>A0A366E4U7_9NOCA</name>
<evidence type="ECO:0000313" key="2">
    <source>
        <dbReference type="EMBL" id="RBO96534.1"/>
    </source>
</evidence>
<sequence length="286" mass="32485">MTTFAEITAKRGPATPLKERVAPTMALPSFRDNPRLKLAISGTFSSGKSTTTEALSIATGLPRTHAKTSRQLLVDLVPGKTVMELNAMELVKLGLRRFEERVHNESGPGPFISDGGVFHEWVYFEARMRVGINPGATWWFQWIKKAVGFPVKRFYQRYTDTLGDITRARAKRIYDAYVHLPVEFDMEPDGHRPVSEPFRRLSDDLLIAALEDLEIPYRVVGGTIAERVTTIIELFDLPIAVPVEEAIEQARHRVATDLDDLKADARFHEAQREKSLYRRISYALRY</sequence>
<dbReference type="Gene3D" id="3.40.50.300">
    <property type="entry name" value="P-loop containing nucleotide triphosphate hydrolases"/>
    <property type="match status" value="1"/>
</dbReference>
<accession>A0A366E4U7</accession>
<keyword evidence="3" id="KW-1185">Reference proteome</keyword>
<feature type="domain" description="NadR/Ttd14 AAA" evidence="1">
    <location>
        <begin position="38"/>
        <end position="227"/>
    </location>
</feature>
<dbReference type="Pfam" id="PF13521">
    <property type="entry name" value="AAA_28"/>
    <property type="match status" value="1"/>
</dbReference>
<comment type="caution">
    <text evidence="2">The sequence shown here is derived from an EMBL/GenBank/DDBJ whole genome shotgun (WGS) entry which is preliminary data.</text>
</comment>
<dbReference type="AlphaFoldDB" id="A0A366E4U7"/>
<evidence type="ECO:0000259" key="1">
    <source>
        <dbReference type="Pfam" id="PF13521"/>
    </source>
</evidence>
<dbReference type="InterPro" id="IPR027417">
    <property type="entry name" value="P-loop_NTPase"/>
</dbReference>
<dbReference type="InterPro" id="IPR038727">
    <property type="entry name" value="NadR/Ttd14_AAA_dom"/>
</dbReference>
<dbReference type="EMBL" id="QNRE01000001">
    <property type="protein sequence ID" value="RBO96534.1"/>
    <property type="molecule type" value="Genomic_DNA"/>
</dbReference>
<dbReference type="STRING" id="1210090.GCA_001613185_01264"/>
<organism evidence="2 3">
    <name type="scientific">Nocardia puris</name>
    <dbReference type="NCBI Taxonomy" id="208602"/>
    <lineage>
        <taxon>Bacteria</taxon>
        <taxon>Bacillati</taxon>
        <taxon>Actinomycetota</taxon>
        <taxon>Actinomycetes</taxon>
        <taxon>Mycobacteriales</taxon>
        <taxon>Nocardiaceae</taxon>
        <taxon>Nocardia</taxon>
    </lineage>
</organism>
<proteinExistence type="predicted"/>
<protein>
    <submittedName>
        <fullName evidence="2">AAA domain-containing protein</fullName>
    </submittedName>
</protein>